<dbReference type="InterPro" id="IPR002347">
    <property type="entry name" value="SDR_fam"/>
</dbReference>
<gene>
    <name evidence="1" type="ORF">MAR_034233</name>
</gene>
<dbReference type="InterPro" id="IPR036291">
    <property type="entry name" value="NAD(P)-bd_dom_sf"/>
</dbReference>
<protein>
    <submittedName>
        <fullName evidence="1">Uncharacterized protein</fullName>
    </submittedName>
</protein>
<dbReference type="PANTHER" id="PTHR43975:SF2">
    <property type="entry name" value="EG:BACR7A4.14 PROTEIN-RELATED"/>
    <property type="match status" value="1"/>
</dbReference>
<dbReference type="PANTHER" id="PTHR43975">
    <property type="entry name" value="ZGC:101858"/>
    <property type="match status" value="1"/>
</dbReference>
<dbReference type="EMBL" id="CP111028">
    <property type="protein sequence ID" value="WAR31691.1"/>
    <property type="molecule type" value="Genomic_DNA"/>
</dbReference>
<accession>A0ABY7GJP8</accession>
<dbReference type="SUPFAM" id="SSF51735">
    <property type="entry name" value="NAD(P)-binding Rossmann-fold domains"/>
    <property type="match status" value="2"/>
</dbReference>
<reference evidence="1" key="1">
    <citation type="submission" date="2022-11" db="EMBL/GenBank/DDBJ databases">
        <title>Centuries of genome instability and evolution in soft-shell clam transmissible cancer (bioRxiv).</title>
        <authorList>
            <person name="Hart S.F.M."/>
            <person name="Yonemitsu M.A."/>
            <person name="Giersch R.M."/>
            <person name="Beal B.F."/>
            <person name="Arriagada G."/>
            <person name="Davis B.W."/>
            <person name="Ostrander E.A."/>
            <person name="Goff S.P."/>
            <person name="Metzger M.J."/>
        </authorList>
    </citation>
    <scope>NUCLEOTIDE SEQUENCE</scope>
    <source>
        <strain evidence="1">MELC-2E11</strain>
        <tissue evidence="1">Siphon/mantle</tissue>
    </source>
</reference>
<proteinExistence type="predicted"/>
<dbReference type="Proteomes" id="UP001164746">
    <property type="component" value="Chromosome 17"/>
</dbReference>
<organism evidence="1 2">
    <name type="scientific">Mya arenaria</name>
    <name type="common">Soft-shell clam</name>
    <dbReference type="NCBI Taxonomy" id="6604"/>
    <lineage>
        <taxon>Eukaryota</taxon>
        <taxon>Metazoa</taxon>
        <taxon>Spiralia</taxon>
        <taxon>Lophotrochozoa</taxon>
        <taxon>Mollusca</taxon>
        <taxon>Bivalvia</taxon>
        <taxon>Autobranchia</taxon>
        <taxon>Heteroconchia</taxon>
        <taxon>Euheterodonta</taxon>
        <taxon>Imparidentia</taxon>
        <taxon>Neoheterodontei</taxon>
        <taxon>Myida</taxon>
        <taxon>Myoidea</taxon>
        <taxon>Myidae</taxon>
        <taxon>Mya</taxon>
    </lineage>
</organism>
<evidence type="ECO:0000313" key="2">
    <source>
        <dbReference type="Proteomes" id="UP001164746"/>
    </source>
</evidence>
<dbReference type="Pfam" id="PF13561">
    <property type="entry name" value="adh_short_C2"/>
    <property type="match status" value="1"/>
</dbReference>
<dbReference type="Gene3D" id="3.40.50.720">
    <property type="entry name" value="NAD(P)-binding Rossmann-like Domain"/>
    <property type="match status" value="2"/>
</dbReference>
<name>A0ABY7GJP8_MYAAR</name>
<keyword evidence="2" id="KW-1185">Reference proteome</keyword>
<evidence type="ECO:0000313" key="1">
    <source>
        <dbReference type="EMBL" id="WAR31691.1"/>
    </source>
</evidence>
<sequence>MTSLKDKVVIITGRVKSKLDVVEESLLATGLKQDRLLVVLCDVTDDAQLQNLVQRTLQIFGQIDSSDDPDGALCEKWYERGEIPPEDQKQKHVLGRVGEPDEVAKAITFLASDQASFTSGQILYVGDGRHKKPII</sequence>